<name>A0A2X2IXN7_SPHMU</name>
<reference evidence="1 2" key="1">
    <citation type="submission" date="2018-06" db="EMBL/GenBank/DDBJ databases">
        <authorList>
            <consortium name="Pathogen Informatics"/>
            <person name="Doyle S."/>
        </authorList>
    </citation>
    <scope>NUCLEOTIDE SEQUENCE [LARGE SCALE GENOMIC DNA]</scope>
    <source>
        <strain evidence="1 2">NCTC11343</strain>
    </source>
</reference>
<dbReference type="GeneID" id="97182617"/>
<evidence type="ECO:0000313" key="2">
    <source>
        <dbReference type="Proteomes" id="UP000251241"/>
    </source>
</evidence>
<dbReference type="GO" id="GO:0016740">
    <property type="term" value="F:transferase activity"/>
    <property type="evidence" value="ECO:0007669"/>
    <property type="project" value="UniProtKB-KW"/>
</dbReference>
<protein>
    <submittedName>
        <fullName evidence="1">Prenyltransferase</fullName>
    </submittedName>
</protein>
<dbReference type="EMBL" id="UAUU01000009">
    <property type="protein sequence ID" value="SPZ87042.1"/>
    <property type="molecule type" value="Genomic_DNA"/>
</dbReference>
<dbReference type="RefSeq" id="WP_112374907.1">
    <property type="nucleotide sequence ID" value="NZ_CP069793.1"/>
</dbReference>
<sequence>MSFLRKLFYITIYTNLLIAMAAMAQCALTYIIFERSINWYIVLAEGTATLLLYNFSLWWSKPKHPKESKFPRTRWIFNHEWVMWLNNGIALLVLGYCLWFIHVYSFLFLGFIGILSLLYGMPLFTFRDRKVGLRQIPGAKIFHIALVWVCSSVVLPYVELANIGVTIDQWVFIALCGLKFIFLVICTLPFDIRDIQQDSYYHLRTLPNMLGEQKAKNLTYGLLGLHCVLILTVPYTAPIKIGLILTNVLIFALLKLAVFKTKDHYHYAYLLDCSLVLQFLIVVVVGIFSPGT</sequence>
<accession>A0A2X2IXN7</accession>
<proteinExistence type="predicted"/>
<evidence type="ECO:0000313" key="1">
    <source>
        <dbReference type="EMBL" id="SPZ87042.1"/>
    </source>
</evidence>
<dbReference type="AlphaFoldDB" id="A0A2X2IXN7"/>
<gene>
    <name evidence="1" type="ORF">NCTC11343_02677</name>
</gene>
<keyword evidence="1" id="KW-0808">Transferase</keyword>
<dbReference type="Proteomes" id="UP000251241">
    <property type="component" value="Unassembled WGS sequence"/>
</dbReference>
<organism evidence="1 2">
    <name type="scientific">Sphingobacterium multivorum</name>
    <dbReference type="NCBI Taxonomy" id="28454"/>
    <lineage>
        <taxon>Bacteria</taxon>
        <taxon>Pseudomonadati</taxon>
        <taxon>Bacteroidota</taxon>
        <taxon>Sphingobacteriia</taxon>
        <taxon>Sphingobacteriales</taxon>
        <taxon>Sphingobacteriaceae</taxon>
        <taxon>Sphingobacterium</taxon>
    </lineage>
</organism>